<protein>
    <submittedName>
        <fullName evidence="1">DsbA family protein</fullName>
    </submittedName>
</protein>
<dbReference type="SUPFAM" id="SSF52833">
    <property type="entry name" value="Thioredoxin-like"/>
    <property type="match status" value="1"/>
</dbReference>
<dbReference type="Proteomes" id="UP000288227">
    <property type="component" value="Unassembled WGS sequence"/>
</dbReference>
<keyword evidence="2" id="KW-1185">Reference proteome</keyword>
<name>A0A401U6M1_9BACT</name>
<dbReference type="Pfam" id="PF13743">
    <property type="entry name" value="Thioredoxin_5"/>
    <property type="match status" value="1"/>
</dbReference>
<dbReference type="OrthoDB" id="9813770at2"/>
<gene>
    <name evidence="1" type="ORF">SanaruYs_07050</name>
</gene>
<evidence type="ECO:0000313" key="2">
    <source>
        <dbReference type="Proteomes" id="UP000288227"/>
    </source>
</evidence>
<dbReference type="Gene3D" id="3.40.30.10">
    <property type="entry name" value="Glutaredoxin"/>
    <property type="match status" value="1"/>
</dbReference>
<reference evidence="1 2" key="1">
    <citation type="submission" date="2018-11" db="EMBL/GenBank/DDBJ databases">
        <title>Chryseotalea sanarue gen. nov., sp., nov., a member of the family Cytophagaceae, isolated from a brackish lake in Hamamatsu Japan.</title>
        <authorList>
            <person name="Maejima Y."/>
            <person name="Iino T."/>
            <person name="Muraguchi Y."/>
            <person name="Fukuda K."/>
            <person name="Ohkuma M."/>
            <person name="Moriuchi R."/>
            <person name="Dohra H."/>
            <person name="Kimbara K."/>
            <person name="Shintani M."/>
        </authorList>
    </citation>
    <scope>NUCLEOTIDE SEQUENCE [LARGE SCALE GENOMIC DNA]</scope>
    <source>
        <strain evidence="1 2">Ys</strain>
    </source>
</reference>
<comment type="caution">
    <text evidence="1">The sequence shown here is derived from an EMBL/GenBank/DDBJ whole genome shotgun (WGS) entry which is preliminary data.</text>
</comment>
<sequence>MEPQWRKLIFQYKEHVNWSYRMGGIIPSWNGYVDNINSVTRASQMGPMWLHAEQVSGMPMYATIWNNNPPASSFPSCIAVKCATAQSLEMGERMLRKLRESCHLNGKDISDKRVILEEAEALALTTSEFDLNKFLNDFKSESGQDYFREDWDETRKRGVTRFPTLFFSMPEIGTIQLSGSQSLHNMKRALFQLNPKLQAIEPNASVPEYKTYWGSWIEREELEFTSESIAQV</sequence>
<accession>A0A401U6M1</accession>
<dbReference type="AlphaFoldDB" id="A0A401U6M1"/>
<proteinExistence type="predicted"/>
<organism evidence="1 2">
    <name type="scientific">Chryseotalea sanaruensis</name>
    <dbReference type="NCBI Taxonomy" id="2482724"/>
    <lineage>
        <taxon>Bacteria</taxon>
        <taxon>Pseudomonadati</taxon>
        <taxon>Bacteroidota</taxon>
        <taxon>Cytophagia</taxon>
        <taxon>Cytophagales</taxon>
        <taxon>Chryseotaleaceae</taxon>
        <taxon>Chryseotalea</taxon>
    </lineage>
</organism>
<dbReference type="PANTHER" id="PTHR13887">
    <property type="entry name" value="GLUTATHIONE S-TRANSFERASE KAPPA"/>
    <property type="match status" value="1"/>
</dbReference>
<dbReference type="InterPro" id="IPR036249">
    <property type="entry name" value="Thioredoxin-like_sf"/>
</dbReference>
<dbReference type="PANTHER" id="PTHR13887:SF54">
    <property type="entry name" value="DSBA FAMILY PROTEIN"/>
    <property type="match status" value="1"/>
</dbReference>
<evidence type="ECO:0000313" key="1">
    <source>
        <dbReference type="EMBL" id="GCC50490.1"/>
    </source>
</evidence>
<dbReference type="EMBL" id="BHXQ01000001">
    <property type="protein sequence ID" value="GCC50490.1"/>
    <property type="molecule type" value="Genomic_DNA"/>
</dbReference>